<dbReference type="Pfam" id="PF00005">
    <property type="entry name" value="ABC_tran"/>
    <property type="match status" value="1"/>
</dbReference>
<dbReference type="EMBL" id="FUKI01000144">
    <property type="protein sequence ID" value="SJM95230.1"/>
    <property type="molecule type" value="Genomic_DNA"/>
</dbReference>
<keyword evidence="2 7" id="KW-0812">Transmembrane</keyword>
<sequence>MHKDQLMWAFNRISAIHGVALDSLRLNMGLAHQQDNPDNFKKIAKLCGLVGLTQPKQTQKIDLSQMPFLVLSPLHGWGVIQQKSSLDELIFEHAQGIKKIPAHVTDLLIIQFKKPTFHASTGPAQFGQLARKIFLAHRSILVEAVLATAFINFLNLAASLFSMQVYDRVIPTQSSATLYVLGVGVCLVILIELAMKFARSKIMDTVSLTLDAKLSREIFQRLLNVRIDQMPGSVGSLASQIRGYEQVRSFYTASSLFAWVDVPMALLFIVVIAAIATPLVAAVPLVAVIVGVLLGLMMRSKINRLALAGAEESNKKTGLLVEAVEGVETIKAGSGGWKFLSKWLQVNSKTIHNDLQMRHSSETLGYFSSAMQQLTYSLIIVIGSVAVMDGDMTTGALIASSILSGRVLAPILSIPGLLVQQGHAKAATDGLNRLFSLDADYSGISRPLTPSHIEGHFLLKDVDFAYGKNPTAISISQLSIRPGERIGILGPVGSGKSTLLRLLSGLYKPSTGRILLDDLDLSHIDRHVLNQHIGYLQQDHRLFQGSLRDNLLIGTPDPGDQIIYEALKRTGLINLVSSHPSGLELQIQEGGKGLSGGQKQLVAFTRILLCNSDIILLDEPTASMDDEQERRCLNILASDLAGTKTLIVVTHKTSLLPLVNRLIIISGNQIVLDGPRDDVIARLAQNSPPLAPKQPGQSTQLATT</sequence>
<dbReference type="InterPro" id="IPR003439">
    <property type="entry name" value="ABC_transporter-like_ATP-bd"/>
</dbReference>
<keyword evidence="4" id="KW-0067">ATP-binding</keyword>
<comment type="subcellular location">
    <subcellularLocation>
        <location evidence="1">Cell membrane</location>
        <topology evidence="1">Multi-pass membrane protein</topology>
    </subcellularLocation>
</comment>
<dbReference type="InterPro" id="IPR036640">
    <property type="entry name" value="ABC1_TM_sf"/>
</dbReference>
<dbReference type="GO" id="GO:0015421">
    <property type="term" value="F:ABC-type oligopeptide transporter activity"/>
    <property type="evidence" value="ECO:0007669"/>
    <property type="project" value="TreeGrafter"/>
</dbReference>
<evidence type="ECO:0000256" key="4">
    <source>
        <dbReference type="ARBA" id="ARBA00022840"/>
    </source>
</evidence>
<evidence type="ECO:0000256" key="2">
    <source>
        <dbReference type="ARBA" id="ARBA00022692"/>
    </source>
</evidence>
<keyword evidence="6 7" id="KW-0472">Membrane</keyword>
<dbReference type="RefSeq" id="WP_087144702.1">
    <property type="nucleotide sequence ID" value="NZ_FUKI01000144.1"/>
</dbReference>
<evidence type="ECO:0000256" key="5">
    <source>
        <dbReference type="ARBA" id="ARBA00022989"/>
    </source>
</evidence>
<dbReference type="SMART" id="SM00382">
    <property type="entry name" value="AAA"/>
    <property type="match status" value="1"/>
</dbReference>
<dbReference type="SUPFAM" id="SSF52540">
    <property type="entry name" value="P-loop containing nucleoside triphosphate hydrolases"/>
    <property type="match status" value="1"/>
</dbReference>
<feature type="transmembrane region" description="Helical" evidence="7">
    <location>
        <begin position="140"/>
        <end position="164"/>
    </location>
</feature>
<dbReference type="PANTHER" id="PTHR43394:SF1">
    <property type="entry name" value="ATP-BINDING CASSETTE SUB-FAMILY B MEMBER 10, MITOCHONDRIAL"/>
    <property type="match status" value="1"/>
</dbReference>
<feature type="domain" description="ABC transporter" evidence="8">
    <location>
        <begin position="457"/>
        <end position="692"/>
    </location>
</feature>
<keyword evidence="3" id="KW-0547">Nucleotide-binding</keyword>
<dbReference type="InterPro" id="IPR027417">
    <property type="entry name" value="P-loop_NTPase"/>
</dbReference>
<evidence type="ECO:0000256" key="6">
    <source>
        <dbReference type="ARBA" id="ARBA00023136"/>
    </source>
</evidence>
<name>A0A1R4HH76_9GAMM</name>
<keyword evidence="11" id="KW-1185">Reference proteome</keyword>
<dbReference type="GO" id="GO:0005886">
    <property type="term" value="C:plasma membrane"/>
    <property type="evidence" value="ECO:0007669"/>
    <property type="project" value="UniProtKB-SubCell"/>
</dbReference>
<feature type="transmembrane region" description="Helical" evidence="7">
    <location>
        <begin position="364"/>
        <end position="388"/>
    </location>
</feature>
<evidence type="ECO:0000256" key="1">
    <source>
        <dbReference type="ARBA" id="ARBA00004651"/>
    </source>
</evidence>
<evidence type="ECO:0000259" key="8">
    <source>
        <dbReference type="PROSITE" id="PS50893"/>
    </source>
</evidence>
<proteinExistence type="predicted"/>
<feature type="transmembrane region" description="Helical" evidence="7">
    <location>
        <begin position="256"/>
        <end position="275"/>
    </location>
</feature>
<dbReference type="InterPro" id="IPR003593">
    <property type="entry name" value="AAA+_ATPase"/>
</dbReference>
<dbReference type="GO" id="GO:0005524">
    <property type="term" value="F:ATP binding"/>
    <property type="evidence" value="ECO:0007669"/>
    <property type="project" value="UniProtKB-KW"/>
</dbReference>
<dbReference type="OrthoDB" id="9787557at2"/>
<dbReference type="Pfam" id="PF00664">
    <property type="entry name" value="ABC_membrane"/>
    <property type="match status" value="1"/>
</dbReference>
<dbReference type="SUPFAM" id="SSF90123">
    <property type="entry name" value="ABC transporter transmembrane region"/>
    <property type="match status" value="1"/>
</dbReference>
<dbReference type="Gene3D" id="3.40.50.300">
    <property type="entry name" value="P-loop containing nucleotide triphosphate hydrolases"/>
    <property type="match status" value="1"/>
</dbReference>
<gene>
    <name evidence="10" type="ORF">CRENPOLYSF1_660029</name>
</gene>
<evidence type="ECO:0000256" key="3">
    <source>
        <dbReference type="ARBA" id="ARBA00022741"/>
    </source>
</evidence>
<dbReference type="PANTHER" id="PTHR43394">
    <property type="entry name" value="ATP-DEPENDENT PERMEASE MDL1, MITOCHONDRIAL"/>
    <property type="match status" value="1"/>
</dbReference>
<dbReference type="InterPro" id="IPR039421">
    <property type="entry name" value="Type_1_exporter"/>
</dbReference>
<evidence type="ECO:0000313" key="10">
    <source>
        <dbReference type="EMBL" id="SJM95230.1"/>
    </source>
</evidence>
<dbReference type="GO" id="GO:0016887">
    <property type="term" value="F:ATP hydrolysis activity"/>
    <property type="evidence" value="ECO:0007669"/>
    <property type="project" value="InterPro"/>
</dbReference>
<dbReference type="InterPro" id="IPR011527">
    <property type="entry name" value="ABC1_TM_dom"/>
</dbReference>
<feature type="transmembrane region" description="Helical" evidence="7">
    <location>
        <begin position="394"/>
        <end position="419"/>
    </location>
</feature>
<feature type="transmembrane region" description="Helical" evidence="7">
    <location>
        <begin position="176"/>
        <end position="195"/>
    </location>
</feature>
<organism evidence="10 11">
    <name type="scientific">Crenothrix polyspora</name>
    <dbReference type="NCBI Taxonomy" id="360316"/>
    <lineage>
        <taxon>Bacteria</taxon>
        <taxon>Pseudomonadati</taxon>
        <taxon>Pseudomonadota</taxon>
        <taxon>Gammaproteobacteria</taxon>
        <taxon>Methylococcales</taxon>
        <taxon>Crenotrichaceae</taxon>
        <taxon>Crenothrix</taxon>
    </lineage>
</organism>
<dbReference type="Proteomes" id="UP000195667">
    <property type="component" value="Unassembled WGS sequence"/>
</dbReference>
<evidence type="ECO:0000313" key="11">
    <source>
        <dbReference type="Proteomes" id="UP000195667"/>
    </source>
</evidence>
<protein>
    <submittedName>
        <fullName evidence="10">Bacteriocin/lantibiotic exporter/double-glycine peptidase domain-containing protein</fullName>
    </submittedName>
</protein>
<feature type="domain" description="ABC transmembrane type-1" evidence="9">
    <location>
        <begin position="144"/>
        <end position="420"/>
    </location>
</feature>
<keyword evidence="5 7" id="KW-1133">Transmembrane helix</keyword>
<dbReference type="PROSITE" id="PS50893">
    <property type="entry name" value="ABC_TRANSPORTER_2"/>
    <property type="match status" value="1"/>
</dbReference>
<dbReference type="PROSITE" id="PS50929">
    <property type="entry name" value="ABC_TM1F"/>
    <property type="match status" value="1"/>
</dbReference>
<reference evidence="11" key="1">
    <citation type="submission" date="2017-02" db="EMBL/GenBank/DDBJ databases">
        <authorList>
            <person name="Daims H."/>
        </authorList>
    </citation>
    <scope>NUCLEOTIDE SEQUENCE [LARGE SCALE GENOMIC DNA]</scope>
</reference>
<evidence type="ECO:0000256" key="7">
    <source>
        <dbReference type="SAM" id="Phobius"/>
    </source>
</evidence>
<feature type="transmembrane region" description="Helical" evidence="7">
    <location>
        <begin position="281"/>
        <end position="298"/>
    </location>
</feature>
<dbReference type="AlphaFoldDB" id="A0A1R4HH76"/>
<dbReference type="Gene3D" id="1.20.1560.10">
    <property type="entry name" value="ABC transporter type 1, transmembrane domain"/>
    <property type="match status" value="1"/>
</dbReference>
<evidence type="ECO:0000259" key="9">
    <source>
        <dbReference type="PROSITE" id="PS50929"/>
    </source>
</evidence>
<accession>A0A1R4HH76</accession>